<reference evidence="7 8" key="1">
    <citation type="submission" date="2024-09" db="EMBL/GenBank/DDBJ databases">
        <authorList>
            <person name="Sun Q."/>
            <person name="Mori K."/>
        </authorList>
    </citation>
    <scope>NUCLEOTIDE SEQUENCE [LARGE SCALE GENOMIC DNA]</scope>
    <source>
        <strain evidence="7 8">JCM 12520</strain>
    </source>
</reference>
<dbReference type="Pfam" id="PF17137">
    <property type="entry name" value="DUF5110"/>
    <property type="match status" value="1"/>
</dbReference>
<gene>
    <name evidence="7" type="ORF">ACFFNY_32270</name>
</gene>
<dbReference type="PANTHER" id="PTHR43863:SF2">
    <property type="entry name" value="MALTASE-GLUCOAMYLASE"/>
    <property type="match status" value="1"/>
</dbReference>
<dbReference type="InterPro" id="IPR000322">
    <property type="entry name" value="Glyco_hydro_31_TIM"/>
</dbReference>
<dbReference type="Gene3D" id="1.10.10.60">
    <property type="entry name" value="Homeodomain-like"/>
    <property type="match status" value="2"/>
</dbReference>
<dbReference type="SUPFAM" id="SSF46689">
    <property type="entry name" value="Homeodomain-like"/>
    <property type="match status" value="1"/>
</dbReference>
<evidence type="ECO:0000313" key="7">
    <source>
        <dbReference type="EMBL" id="MFB9756278.1"/>
    </source>
</evidence>
<evidence type="ECO:0000256" key="5">
    <source>
        <dbReference type="RuleBase" id="RU361185"/>
    </source>
</evidence>
<dbReference type="SMART" id="SM00342">
    <property type="entry name" value="HTH_ARAC"/>
    <property type="match status" value="1"/>
</dbReference>
<dbReference type="InterPro" id="IPR025887">
    <property type="entry name" value="Glyco_hydro_31_N_dom"/>
</dbReference>
<feature type="domain" description="HTH araC/xylS-type" evidence="6">
    <location>
        <begin position="917"/>
        <end position="1014"/>
    </location>
</feature>
<dbReference type="InterPro" id="IPR048395">
    <property type="entry name" value="Glyco_hydro_31_C"/>
</dbReference>
<dbReference type="RefSeq" id="WP_344917297.1">
    <property type="nucleotide sequence ID" value="NZ_BAAAYO010000021.1"/>
</dbReference>
<dbReference type="InterPro" id="IPR018060">
    <property type="entry name" value="HTH_AraC"/>
</dbReference>
<evidence type="ECO:0000259" key="6">
    <source>
        <dbReference type="PROSITE" id="PS01124"/>
    </source>
</evidence>
<name>A0ABV5W7J9_9BACL</name>
<keyword evidence="4" id="KW-0804">Transcription</keyword>
<dbReference type="InterPro" id="IPR009057">
    <property type="entry name" value="Homeodomain-like_sf"/>
</dbReference>
<dbReference type="CDD" id="cd14752">
    <property type="entry name" value="GH31_N"/>
    <property type="match status" value="1"/>
</dbReference>
<dbReference type="Gene3D" id="2.60.40.1180">
    <property type="entry name" value="Golgi alpha-mannosidase II"/>
    <property type="match status" value="2"/>
</dbReference>
<dbReference type="SUPFAM" id="SSF51445">
    <property type="entry name" value="(Trans)glycosidases"/>
    <property type="match status" value="1"/>
</dbReference>
<organism evidence="7 8">
    <name type="scientific">Paenibacillus hodogayensis</name>
    <dbReference type="NCBI Taxonomy" id="279208"/>
    <lineage>
        <taxon>Bacteria</taxon>
        <taxon>Bacillati</taxon>
        <taxon>Bacillota</taxon>
        <taxon>Bacilli</taxon>
        <taxon>Bacillales</taxon>
        <taxon>Paenibacillaceae</taxon>
        <taxon>Paenibacillus</taxon>
    </lineage>
</organism>
<proteinExistence type="inferred from homology"/>
<dbReference type="PROSITE" id="PS00041">
    <property type="entry name" value="HTH_ARAC_FAMILY_1"/>
    <property type="match status" value="1"/>
</dbReference>
<evidence type="ECO:0000256" key="4">
    <source>
        <dbReference type="ARBA" id="ARBA00023163"/>
    </source>
</evidence>
<dbReference type="Pfam" id="PF12833">
    <property type="entry name" value="HTH_18"/>
    <property type="match status" value="1"/>
</dbReference>
<dbReference type="SUPFAM" id="SSF51011">
    <property type="entry name" value="Glycosyl hydrolase domain"/>
    <property type="match status" value="1"/>
</dbReference>
<protein>
    <submittedName>
        <fullName evidence="7">TIM-barrel domain-containing protein</fullName>
    </submittedName>
</protein>
<dbReference type="Pfam" id="PF01055">
    <property type="entry name" value="Glyco_hydro_31_2nd"/>
    <property type="match status" value="1"/>
</dbReference>
<dbReference type="InterPro" id="IPR033403">
    <property type="entry name" value="DUF5110"/>
</dbReference>
<evidence type="ECO:0000313" key="8">
    <source>
        <dbReference type="Proteomes" id="UP001589619"/>
    </source>
</evidence>
<keyword evidence="5" id="KW-0378">Hydrolase</keyword>
<dbReference type="InterPro" id="IPR013780">
    <property type="entry name" value="Glyco_hydro_b"/>
</dbReference>
<comment type="similarity">
    <text evidence="1 5">Belongs to the glycosyl hydrolase 31 family.</text>
</comment>
<evidence type="ECO:0000256" key="2">
    <source>
        <dbReference type="ARBA" id="ARBA00023015"/>
    </source>
</evidence>
<accession>A0ABV5W7J9</accession>
<dbReference type="InterPro" id="IPR017853">
    <property type="entry name" value="GH"/>
</dbReference>
<dbReference type="PROSITE" id="PS01124">
    <property type="entry name" value="HTH_ARAC_FAMILY_2"/>
    <property type="match status" value="1"/>
</dbReference>
<keyword evidence="8" id="KW-1185">Reference proteome</keyword>
<dbReference type="InterPro" id="IPR018062">
    <property type="entry name" value="HTH_AraC-typ_CS"/>
</dbReference>
<dbReference type="Pfam" id="PF13802">
    <property type="entry name" value="Gal_mutarotas_2"/>
    <property type="match status" value="1"/>
</dbReference>
<dbReference type="EMBL" id="JBHMAG010000022">
    <property type="protein sequence ID" value="MFB9756278.1"/>
    <property type="molecule type" value="Genomic_DNA"/>
</dbReference>
<dbReference type="Gene3D" id="2.60.40.1760">
    <property type="entry name" value="glycosyl hydrolase (family 31)"/>
    <property type="match status" value="1"/>
</dbReference>
<keyword evidence="5" id="KW-0326">Glycosidase</keyword>
<sequence length="1020" mass="114900">MGERKDFLLSLANGGWMRVQTVAPTIFRIRLNETGLFAEPALMRYQIVSAVLGLEEDIGVMPPATVAELRTEQAVLRMDGRDGQFRLFGADGDERVATSASPWSSEKSGFGVRFRLQGDEALYGLGNVAPERLQRRGLRVEMWAEKQLWASAPIPFLMSSCGWAVMVNTTWRHLFDIGASSENELRIEGATGELDLFLFVGGDYAELLNAYTDVAGKPSLLPIWMYGLNFCSRIGSSARDVLDDAIKFRRAGTPCDLIGLNADWMEKEKDYSTAKRWHPVRFPTSANDLLRQVSFIGILHKQGFKLSLTLDCDYDLTVLEERMAREHSEAEREARNDGYREGGELLREESWYDHLRKFVDDGVSAFVLDMIKPLHGDTGREWGNGMSSAELHNLYPVLLSKQMYLGFLKQTNRRPAIHIEKGYLGMQRFAASTTGTFYTAKHAIVAILNYGLSGHVHTSTNMHLISREGIHADFLLAWSRINSMDHFQHPDFLEHPLHELFQRYARLRYRLIPYLYSTAHEATRTGMPITRAMPLMYPRDRHCRELDGQYMLGDFLLVAVYTESVYLPEGDWFDYWTGKRYSGPCRVDCSVPPEAGGPLFVRAGAIIPMWPPMDYVGEQPVETITLDIYPGAHCSFLLYEDDGVTFDHLAGAASWTRMECASDQAATTVRLAKREGNYARMAVKRNYELIIRASVKPAAVRVGGERLPDLTARNKADLFRGWRYDRMAGAVRLHVTETEFDEAGVCIEIVYPPKSGRSAAARDGVKLRTTAPVDPFGGQTARAHGRGMGAAAGDGGCAASHDLEADDAFAAALDSGELRMAESALAVWWEAKMKQDSSATTAVWQLHVMKGCHLIVRQAEQSGWATADAFKSMEEEAYEMAQLQMSEQGYELLQRLLRRLVRHMEAHRPAAKHPVVRELMELAEREPERDLSLNAMAEHFALHPVHISRLFKKETGGNYYDYVISMRMMRAKKLLRDGHKVYDAAARCGFKDTGNFSKAFSKYWGGPPVSFKQERDYGER</sequence>
<dbReference type="InterPro" id="IPR051816">
    <property type="entry name" value="Glycosyl_Hydrolase_31"/>
</dbReference>
<dbReference type="SUPFAM" id="SSF74650">
    <property type="entry name" value="Galactose mutarotase-like"/>
    <property type="match status" value="1"/>
</dbReference>
<dbReference type="Proteomes" id="UP001589619">
    <property type="component" value="Unassembled WGS sequence"/>
</dbReference>
<dbReference type="Gene3D" id="3.20.20.80">
    <property type="entry name" value="Glycosidases"/>
    <property type="match status" value="1"/>
</dbReference>
<evidence type="ECO:0000256" key="1">
    <source>
        <dbReference type="ARBA" id="ARBA00007806"/>
    </source>
</evidence>
<evidence type="ECO:0000256" key="3">
    <source>
        <dbReference type="ARBA" id="ARBA00023125"/>
    </source>
</evidence>
<dbReference type="InterPro" id="IPR011013">
    <property type="entry name" value="Gal_mutarotase_sf_dom"/>
</dbReference>
<keyword evidence="3" id="KW-0238">DNA-binding</keyword>
<dbReference type="Pfam" id="PF21365">
    <property type="entry name" value="Glyco_hydro_31_3rd"/>
    <property type="match status" value="1"/>
</dbReference>
<comment type="caution">
    <text evidence="7">The sequence shown here is derived from an EMBL/GenBank/DDBJ whole genome shotgun (WGS) entry which is preliminary data.</text>
</comment>
<keyword evidence="2" id="KW-0805">Transcription regulation</keyword>
<dbReference type="PANTHER" id="PTHR43863">
    <property type="entry name" value="HYDROLASE, PUTATIVE (AFU_ORTHOLOGUE AFUA_1G03140)-RELATED"/>
    <property type="match status" value="1"/>
</dbReference>